<sequence>MADTIYLDDRATAPRLTVLVTTDQKEGASETIETYRSHLDALEKAYEFIVIVNAAHSGQMAGLRRLSQGWPELTVLGQQPWVGEDAALAMGLRRSHAELVLLMPGWPQVDPADLPALFDGLKDNDMVSAVRTTDPKRGWQNWRKGLFARFLMRLFGSAPSDPFCRTRLVRRGVLEDSANFGVRQHFLPVIAAQRGYRLTEAFMKPASSAARSDARYVFKPIGHVRALFDALALFVVLKFLRRPLRFFGAIGLPIFLIGGILTTILVISRLFGDTALADRPALIFSVMMVVLGIQIIAIGLVGEIIVFSGARALKQYDVAEIITTGHRATGTERTENSAATGRRKATVAVRTPEVPRQKT</sequence>
<keyword evidence="6" id="KW-0808">Transferase</keyword>
<dbReference type="InterPro" id="IPR050256">
    <property type="entry name" value="Glycosyltransferase_2"/>
</dbReference>
<comment type="caution">
    <text evidence="6">The sequence shown here is derived from an EMBL/GenBank/DDBJ whole genome shotgun (WGS) entry which is preliminary data.</text>
</comment>
<evidence type="ECO:0000256" key="3">
    <source>
        <dbReference type="ARBA" id="ARBA00023136"/>
    </source>
</evidence>
<reference evidence="6" key="1">
    <citation type="submission" date="2022-06" db="EMBL/GenBank/DDBJ databases">
        <title>Limimaricola sediminis sp. nov., isolated from an intertidal sediment.</title>
        <authorList>
            <person name="Shao X."/>
        </authorList>
    </citation>
    <scope>NUCLEOTIDE SEQUENCE</scope>
    <source>
        <strain evidence="6">ASW11-118</strain>
    </source>
</reference>
<keyword evidence="1 5" id="KW-0812">Transmembrane</keyword>
<dbReference type="PANTHER" id="PTHR48090">
    <property type="entry name" value="UNDECAPRENYL-PHOSPHATE 4-DEOXY-4-FORMAMIDO-L-ARABINOSE TRANSFERASE-RELATED"/>
    <property type="match status" value="1"/>
</dbReference>
<keyword evidence="7" id="KW-1185">Reference proteome</keyword>
<evidence type="ECO:0000256" key="1">
    <source>
        <dbReference type="ARBA" id="ARBA00022692"/>
    </source>
</evidence>
<dbReference type="Proteomes" id="UP001139477">
    <property type="component" value="Unassembled WGS sequence"/>
</dbReference>
<feature type="transmembrane region" description="Helical" evidence="5">
    <location>
        <begin position="247"/>
        <end position="271"/>
    </location>
</feature>
<accession>A0A9X2JS23</accession>
<dbReference type="Gene3D" id="3.90.550.10">
    <property type="entry name" value="Spore Coat Polysaccharide Biosynthesis Protein SpsA, Chain A"/>
    <property type="match status" value="1"/>
</dbReference>
<dbReference type="GO" id="GO:0005886">
    <property type="term" value="C:plasma membrane"/>
    <property type="evidence" value="ECO:0007669"/>
    <property type="project" value="TreeGrafter"/>
</dbReference>
<evidence type="ECO:0000256" key="4">
    <source>
        <dbReference type="SAM" id="MobiDB-lite"/>
    </source>
</evidence>
<dbReference type="PANTHER" id="PTHR48090:SF3">
    <property type="entry name" value="UNDECAPRENYL-PHOSPHATE 4-DEOXY-4-FORMAMIDO-L-ARABINOSE TRANSFERASE"/>
    <property type="match status" value="1"/>
</dbReference>
<feature type="transmembrane region" description="Helical" evidence="5">
    <location>
        <begin position="283"/>
        <end position="307"/>
    </location>
</feature>
<name>A0A9X2JS23_9RHOB</name>
<dbReference type="SUPFAM" id="SSF53448">
    <property type="entry name" value="Nucleotide-diphospho-sugar transferases"/>
    <property type="match status" value="1"/>
</dbReference>
<evidence type="ECO:0000256" key="2">
    <source>
        <dbReference type="ARBA" id="ARBA00022989"/>
    </source>
</evidence>
<dbReference type="EMBL" id="JAMYXC010000191">
    <property type="protein sequence ID" value="MCP1169291.1"/>
    <property type="molecule type" value="Genomic_DNA"/>
</dbReference>
<proteinExistence type="predicted"/>
<dbReference type="AlphaFoldDB" id="A0A9X2JS23"/>
<evidence type="ECO:0000256" key="5">
    <source>
        <dbReference type="SAM" id="Phobius"/>
    </source>
</evidence>
<dbReference type="GO" id="GO:0016740">
    <property type="term" value="F:transferase activity"/>
    <property type="evidence" value="ECO:0007669"/>
    <property type="project" value="UniProtKB-KW"/>
</dbReference>
<protein>
    <submittedName>
        <fullName evidence="6">Glycosyl transferase family 2</fullName>
    </submittedName>
</protein>
<dbReference type="InterPro" id="IPR029044">
    <property type="entry name" value="Nucleotide-diphossugar_trans"/>
</dbReference>
<evidence type="ECO:0000313" key="6">
    <source>
        <dbReference type="EMBL" id="MCP1169291.1"/>
    </source>
</evidence>
<keyword evidence="2 5" id="KW-1133">Transmembrane helix</keyword>
<organism evidence="6 7">
    <name type="scientific">Limimaricola litoreus</name>
    <dbReference type="NCBI Taxonomy" id="2955316"/>
    <lineage>
        <taxon>Bacteria</taxon>
        <taxon>Pseudomonadati</taxon>
        <taxon>Pseudomonadota</taxon>
        <taxon>Alphaproteobacteria</taxon>
        <taxon>Rhodobacterales</taxon>
        <taxon>Paracoccaceae</taxon>
        <taxon>Limimaricola</taxon>
    </lineage>
</organism>
<gene>
    <name evidence="6" type="ORF">NHG85_12300</name>
</gene>
<feature type="region of interest" description="Disordered" evidence="4">
    <location>
        <begin position="329"/>
        <end position="359"/>
    </location>
</feature>
<evidence type="ECO:0000313" key="7">
    <source>
        <dbReference type="Proteomes" id="UP001139477"/>
    </source>
</evidence>
<dbReference type="RefSeq" id="WP_253332767.1">
    <property type="nucleotide sequence ID" value="NZ_JAMYXC010000191.1"/>
</dbReference>
<keyword evidence="3 5" id="KW-0472">Membrane</keyword>